<dbReference type="InterPro" id="IPR017694">
    <property type="entry name" value="Phosphonate_tfrase_rpt"/>
</dbReference>
<dbReference type="OrthoDB" id="9815592at2"/>
<dbReference type="Gene3D" id="2.160.10.10">
    <property type="entry name" value="Hexapeptide repeat proteins"/>
    <property type="match status" value="1"/>
</dbReference>
<dbReference type="InterPro" id="IPR011004">
    <property type="entry name" value="Trimer_LpxA-like_sf"/>
</dbReference>
<evidence type="ECO:0000256" key="2">
    <source>
        <dbReference type="ARBA" id="ARBA00022679"/>
    </source>
</evidence>
<dbReference type="PANTHER" id="PTHR43300">
    <property type="entry name" value="ACETYLTRANSFERASE"/>
    <property type="match status" value="1"/>
</dbReference>
<dbReference type="EMBL" id="UIHC01000011">
    <property type="protein sequence ID" value="SUZ31797.1"/>
    <property type="molecule type" value="Genomic_DNA"/>
</dbReference>
<gene>
    <name evidence="5" type="primary">cat</name>
    <name evidence="5" type="ORF">ROE7235_01548</name>
</gene>
<proteinExistence type="inferred from homology"/>
<dbReference type="RefSeq" id="WP_121094249.1">
    <property type="nucleotide sequence ID" value="NZ_UIHC01000011.1"/>
</dbReference>
<keyword evidence="4 5" id="KW-0012">Acyltransferase</keyword>
<dbReference type="EC" id="2.3.1.28" evidence="5"/>
<evidence type="ECO:0000313" key="6">
    <source>
        <dbReference type="Proteomes" id="UP000272908"/>
    </source>
</evidence>
<dbReference type="PANTHER" id="PTHR43300:SF11">
    <property type="entry name" value="ACETYLTRANSFERASE RV3034C-RELATED"/>
    <property type="match status" value="1"/>
</dbReference>
<keyword evidence="2 5" id="KW-0808">Transferase</keyword>
<dbReference type="CDD" id="cd03349">
    <property type="entry name" value="LbH_XAT"/>
    <property type="match status" value="1"/>
</dbReference>
<dbReference type="Proteomes" id="UP000272908">
    <property type="component" value="Unassembled WGS sequence"/>
</dbReference>
<dbReference type="Pfam" id="PF00132">
    <property type="entry name" value="Hexapep"/>
    <property type="match status" value="1"/>
</dbReference>
<keyword evidence="6" id="KW-1185">Reference proteome</keyword>
<reference evidence="6" key="1">
    <citation type="submission" date="2018-08" db="EMBL/GenBank/DDBJ databases">
        <authorList>
            <person name="Rodrigo-Torres L."/>
            <person name="Arahal R. D."/>
            <person name="Lucena T."/>
        </authorList>
    </citation>
    <scope>NUCLEOTIDE SEQUENCE [LARGE SCALE GENOMIC DNA]</scope>
    <source>
        <strain evidence="6">CECT 7235</strain>
    </source>
</reference>
<dbReference type="InterPro" id="IPR050179">
    <property type="entry name" value="Trans_hexapeptide_repeat"/>
</dbReference>
<dbReference type="SUPFAM" id="SSF51161">
    <property type="entry name" value="Trimeric LpxA-like enzymes"/>
    <property type="match status" value="1"/>
</dbReference>
<comment type="similarity">
    <text evidence="1">Belongs to the transferase hexapeptide repeat family.</text>
</comment>
<evidence type="ECO:0000256" key="3">
    <source>
        <dbReference type="ARBA" id="ARBA00022737"/>
    </source>
</evidence>
<dbReference type="InterPro" id="IPR001451">
    <property type="entry name" value="Hexapep"/>
</dbReference>
<accession>A0A3B0ML36</accession>
<dbReference type="GO" id="GO:0008811">
    <property type="term" value="F:chloramphenicol O-acetyltransferase activity"/>
    <property type="evidence" value="ECO:0007669"/>
    <property type="project" value="UniProtKB-EC"/>
</dbReference>
<dbReference type="InterPro" id="IPR018357">
    <property type="entry name" value="Hexapep_transf_CS"/>
</dbReference>
<sequence length="210" mass="23419">MTRSLSPEGALIHPDCTICDSDLGAYTEIGRLSVLKNVSLGDYSYCARGCDIANARIGKFVNIAANVRIGPTDHPMDRASLHHFMYRSDMYWPDEAPDDAFFAARAARLVTIGHDVWIGHGAIIRPEVTIGHGAVVGAGAVVTRDVAPYTVVVGVPAEKMRRRFPKQVARRLIELAWWDWDHDRLQMALSDFRTLEVEAFLAKYEEVTLH</sequence>
<dbReference type="PROSITE" id="PS00101">
    <property type="entry name" value="HEXAPEP_TRANSFERASES"/>
    <property type="match status" value="1"/>
</dbReference>
<protein>
    <submittedName>
        <fullName evidence="5">Chloramphenicol acetyltransferase</fullName>
        <ecNumber evidence="5">2.3.1.28</ecNumber>
    </submittedName>
</protein>
<dbReference type="NCBIfam" id="TIGR03308">
    <property type="entry name" value="phn_thr-fam"/>
    <property type="match status" value="1"/>
</dbReference>
<dbReference type="AlphaFoldDB" id="A0A3B0ML36"/>
<evidence type="ECO:0000313" key="5">
    <source>
        <dbReference type="EMBL" id="SUZ31797.1"/>
    </source>
</evidence>
<organism evidence="5 6">
    <name type="scientific">Roseinatronobacter ekhonensis</name>
    <dbReference type="NCBI Taxonomy" id="254356"/>
    <lineage>
        <taxon>Bacteria</taxon>
        <taxon>Pseudomonadati</taxon>
        <taxon>Pseudomonadota</taxon>
        <taxon>Alphaproteobacteria</taxon>
        <taxon>Rhodobacterales</taxon>
        <taxon>Paracoccaceae</taxon>
        <taxon>Roseinatronobacter</taxon>
    </lineage>
</organism>
<evidence type="ECO:0000256" key="1">
    <source>
        <dbReference type="ARBA" id="ARBA00007274"/>
    </source>
</evidence>
<evidence type="ECO:0000256" key="4">
    <source>
        <dbReference type="ARBA" id="ARBA00023315"/>
    </source>
</evidence>
<name>A0A3B0ML36_9RHOB</name>
<keyword evidence="3" id="KW-0677">Repeat</keyword>